<dbReference type="Proteomes" id="UP000027337">
    <property type="component" value="Unassembled WGS sequence"/>
</dbReference>
<accession>A0A061SK35</accession>
<evidence type="ECO:0000313" key="1">
    <source>
        <dbReference type="EMBL" id="KAJ02081.1"/>
    </source>
</evidence>
<name>A0A061SK35_9RHOB</name>
<dbReference type="Gene3D" id="3.10.520.10">
    <property type="entry name" value="ApbE-like domains"/>
    <property type="match status" value="1"/>
</dbReference>
<organism evidence="1 2">
    <name type="scientific">Sulfitobacter mediterraneus</name>
    <dbReference type="NCBI Taxonomy" id="83219"/>
    <lineage>
        <taxon>Bacteria</taxon>
        <taxon>Pseudomonadati</taxon>
        <taxon>Pseudomonadota</taxon>
        <taxon>Alphaproteobacteria</taxon>
        <taxon>Rhodobacterales</taxon>
        <taxon>Roseobacteraceae</taxon>
        <taxon>Sulfitobacter</taxon>
    </lineage>
</organism>
<dbReference type="EMBL" id="JEMU01000015">
    <property type="protein sequence ID" value="KAJ02081.1"/>
    <property type="molecule type" value="Genomic_DNA"/>
</dbReference>
<dbReference type="AlphaFoldDB" id="A0A061SK35"/>
<dbReference type="NCBIfam" id="NF003322">
    <property type="entry name" value="PRK04334.1-2"/>
    <property type="match status" value="1"/>
</dbReference>
<keyword evidence="2" id="KW-1185">Reference proteome</keyword>
<dbReference type="STRING" id="83219.PM02_16155"/>
<protein>
    <submittedName>
        <fullName evidence="1">Thiamine biosynthesis protein ApbE</fullName>
    </submittedName>
</protein>
<reference evidence="1 2" key="1">
    <citation type="journal article" date="2014" name="Genome Announc.">
        <title>Draft Genome Sequences of Two Isolates of the Roseobacter Group, Sulfitobacter sp. Strains 3SOLIMAR09 and 1FIGIMAR09, from Harbors of Mallorca Island (Mediterranean Sea).</title>
        <authorList>
            <person name="Mas-Llado M."/>
            <person name="Pina-Villalonga J.M."/>
            <person name="Brunet-Galmes I."/>
            <person name="Nogales B."/>
            <person name="Bosch R."/>
        </authorList>
    </citation>
    <scope>NUCLEOTIDE SEQUENCE [LARGE SCALE GENOMIC DNA]</scope>
    <source>
        <strain evidence="1 2">1FIGIMAR09</strain>
    </source>
</reference>
<evidence type="ECO:0000313" key="2">
    <source>
        <dbReference type="Proteomes" id="UP000027337"/>
    </source>
</evidence>
<sequence>MGPQAQFLHGGTRLHLQHGPIDLIIGADGDRPAAFAAAQTRFATVLDELVQELPALRLPLSTDTRTPVRAIAQKMHRAAHPYAAEGFVTPMAAVAGAVADTVLHAICAAAPLTRAYVNNGGDIALHLTKGQHFTSAMSGHNGADLGRIAIPHDSPVRGIATSGRHGRSLSLGIAESVTVLARTAAEADVAATMIANAVDLPGHPAITRAPACSLDDNSDLGDMPVVTHCGTLPATDRRLALEQGRKRADDLIQKGRILGAALFLQGDNRNCGTPLANLSIRTAEHA</sequence>
<dbReference type="RefSeq" id="WP_037910383.1">
    <property type="nucleotide sequence ID" value="NZ_JEMU01000015.1"/>
</dbReference>
<proteinExistence type="predicted"/>
<gene>
    <name evidence="1" type="ORF">PM02_16155</name>
</gene>
<dbReference type="InterPro" id="IPR007183">
    <property type="entry name" value="UPF0280"/>
</dbReference>
<dbReference type="SUPFAM" id="SSF143631">
    <property type="entry name" value="ApbE-like"/>
    <property type="match status" value="1"/>
</dbReference>
<comment type="caution">
    <text evidence="1">The sequence shown here is derived from an EMBL/GenBank/DDBJ whole genome shotgun (WGS) entry which is preliminary data.</text>
</comment>
<dbReference type="PIRSF" id="PIRSF006421">
    <property type="entry name" value="UCP006421"/>
    <property type="match status" value="1"/>
</dbReference>
<dbReference type="InterPro" id="IPR003374">
    <property type="entry name" value="ApbE-like_sf"/>
</dbReference>
<dbReference type="eggNOG" id="COG2122">
    <property type="taxonomic scope" value="Bacteria"/>
</dbReference>